<feature type="transmembrane region" description="Helical" evidence="6">
    <location>
        <begin position="36"/>
        <end position="58"/>
    </location>
</feature>
<sequence>MTTLAVEIPLMVFALATVMVRLYSRLAVKRKLAADDVLIVCGLCCAFARTVISCMSATDKWGFDQDGPDHSVELPYYQHIFERRIAYIFAVVFTRCSVLAYYLRIFPPGLVSLRRLSWILLALTICQFIEVCTVLLVFCDKISKLWTSDYLNFSGSHCFSSSMYSYSAAIGDSVLDCLIFALPIPYVWSLSKLRARQRFGLIVIFALGFTVCAVALMQIPFIKRRSKHAMYFGGAINLLVAIQIALAIIAASLPDIRALVARSFPKFSPLHHRSLNNATRNAPGGGDVEIQQHLSECNEAARPRRALEKFRRPDWLRSTLPASLFSTHASRIDITRIESRGVMVQVASAPEQILIINGGSRKQP</sequence>
<feature type="transmembrane region" description="Helical" evidence="6">
    <location>
        <begin position="163"/>
        <end position="187"/>
    </location>
</feature>
<comment type="subcellular location">
    <subcellularLocation>
        <location evidence="1">Membrane</location>
        <topology evidence="1">Multi-pass membrane protein</topology>
    </subcellularLocation>
</comment>
<evidence type="ECO:0000259" key="7">
    <source>
        <dbReference type="Pfam" id="PF20684"/>
    </source>
</evidence>
<dbReference type="PANTHER" id="PTHR33048">
    <property type="entry name" value="PTH11-LIKE INTEGRAL MEMBRANE PROTEIN (AFU_ORTHOLOGUE AFUA_5G11245)"/>
    <property type="match status" value="1"/>
</dbReference>
<organism evidence="8 9">
    <name type="scientific">Lophiostoma macrostomum CBS 122681</name>
    <dbReference type="NCBI Taxonomy" id="1314788"/>
    <lineage>
        <taxon>Eukaryota</taxon>
        <taxon>Fungi</taxon>
        <taxon>Dikarya</taxon>
        <taxon>Ascomycota</taxon>
        <taxon>Pezizomycotina</taxon>
        <taxon>Dothideomycetes</taxon>
        <taxon>Pleosporomycetidae</taxon>
        <taxon>Pleosporales</taxon>
        <taxon>Lophiostomataceae</taxon>
        <taxon>Lophiostoma</taxon>
    </lineage>
</organism>
<evidence type="ECO:0000313" key="8">
    <source>
        <dbReference type="EMBL" id="KAF2651764.1"/>
    </source>
</evidence>
<name>A0A6A6SZR2_9PLEO</name>
<feature type="domain" description="Rhodopsin" evidence="7">
    <location>
        <begin position="20"/>
        <end position="261"/>
    </location>
</feature>
<keyword evidence="9" id="KW-1185">Reference proteome</keyword>
<evidence type="ECO:0000313" key="9">
    <source>
        <dbReference type="Proteomes" id="UP000799324"/>
    </source>
</evidence>
<evidence type="ECO:0000256" key="2">
    <source>
        <dbReference type="ARBA" id="ARBA00022692"/>
    </source>
</evidence>
<dbReference type="OrthoDB" id="3648173at2759"/>
<evidence type="ECO:0000256" key="5">
    <source>
        <dbReference type="ARBA" id="ARBA00038359"/>
    </source>
</evidence>
<keyword evidence="3 6" id="KW-1133">Transmembrane helix</keyword>
<feature type="transmembrane region" description="Helical" evidence="6">
    <location>
        <begin position="6"/>
        <end position="24"/>
    </location>
</feature>
<feature type="transmembrane region" description="Helical" evidence="6">
    <location>
        <begin position="231"/>
        <end position="253"/>
    </location>
</feature>
<dbReference type="EMBL" id="MU004418">
    <property type="protein sequence ID" value="KAF2651764.1"/>
    <property type="molecule type" value="Genomic_DNA"/>
</dbReference>
<evidence type="ECO:0000256" key="6">
    <source>
        <dbReference type="SAM" id="Phobius"/>
    </source>
</evidence>
<keyword evidence="4 6" id="KW-0472">Membrane</keyword>
<dbReference type="InterPro" id="IPR052337">
    <property type="entry name" value="SAT4-like"/>
</dbReference>
<dbReference type="Pfam" id="PF20684">
    <property type="entry name" value="Fung_rhodopsin"/>
    <property type="match status" value="1"/>
</dbReference>
<keyword evidence="2 6" id="KW-0812">Transmembrane</keyword>
<feature type="transmembrane region" description="Helical" evidence="6">
    <location>
        <begin position="85"/>
        <end position="104"/>
    </location>
</feature>
<protein>
    <recommendedName>
        <fullName evidence="7">Rhodopsin domain-containing protein</fullName>
    </recommendedName>
</protein>
<accession>A0A6A6SZR2</accession>
<dbReference type="GO" id="GO:0016020">
    <property type="term" value="C:membrane"/>
    <property type="evidence" value="ECO:0007669"/>
    <property type="project" value="UniProtKB-SubCell"/>
</dbReference>
<reference evidence="8" key="1">
    <citation type="journal article" date="2020" name="Stud. Mycol.">
        <title>101 Dothideomycetes genomes: a test case for predicting lifestyles and emergence of pathogens.</title>
        <authorList>
            <person name="Haridas S."/>
            <person name="Albert R."/>
            <person name="Binder M."/>
            <person name="Bloem J."/>
            <person name="Labutti K."/>
            <person name="Salamov A."/>
            <person name="Andreopoulos B."/>
            <person name="Baker S."/>
            <person name="Barry K."/>
            <person name="Bills G."/>
            <person name="Bluhm B."/>
            <person name="Cannon C."/>
            <person name="Castanera R."/>
            <person name="Culley D."/>
            <person name="Daum C."/>
            <person name="Ezra D."/>
            <person name="Gonzalez J."/>
            <person name="Henrissat B."/>
            <person name="Kuo A."/>
            <person name="Liang C."/>
            <person name="Lipzen A."/>
            <person name="Lutzoni F."/>
            <person name="Magnuson J."/>
            <person name="Mondo S."/>
            <person name="Nolan M."/>
            <person name="Ohm R."/>
            <person name="Pangilinan J."/>
            <person name="Park H.-J."/>
            <person name="Ramirez L."/>
            <person name="Alfaro M."/>
            <person name="Sun H."/>
            <person name="Tritt A."/>
            <person name="Yoshinaga Y."/>
            <person name="Zwiers L.-H."/>
            <person name="Turgeon B."/>
            <person name="Goodwin S."/>
            <person name="Spatafora J."/>
            <person name="Crous P."/>
            <person name="Grigoriev I."/>
        </authorList>
    </citation>
    <scope>NUCLEOTIDE SEQUENCE</scope>
    <source>
        <strain evidence="8">CBS 122681</strain>
    </source>
</reference>
<dbReference type="AlphaFoldDB" id="A0A6A6SZR2"/>
<proteinExistence type="inferred from homology"/>
<evidence type="ECO:0000256" key="4">
    <source>
        <dbReference type="ARBA" id="ARBA00023136"/>
    </source>
</evidence>
<evidence type="ECO:0000256" key="1">
    <source>
        <dbReference type="ARBA" id="ARBA00004141"/>
    </source>
</evidence>
<feature type="transmembrane region" description="Helical" evidence="6">
    <location>
        <begin position="199"/>
        <end position="219"/>
    </location>
</feature>
<dbReference type="PANTHER" id="PTHR33048:SF157">
    <property type="entry name" value="INTEGRAL MEMBRANE PROTEIN"/>
    <property type="match status" value="1"/>
</dbReference>
<dbReference type="Proteomes" id="UP000799324">
    <property type="component" value="Unassembled WGS sequence"/>
</dbReference>
<comment type="similarity">
    <text evidence="5">Belongs to the SAT4 family.</text>
</comment>
<dbReference type="InterPro" id="IPR049326">
    <property type="entry name" value="Rhodopsin_dom_fungi"/>
</dbReference>
<gene>
    <name evidence="8" type="ORF">K491DRAFT_606257</name>
</gene>
<evidence type="ECO:0000256" key="3">
    <source>
        <dbReference type="ARBA" id="ARBA00022989"/>
    </source>
</evidence>
<feature type="transmembrane region" description="Helical" evidence="6">
    <location>
        <begin position="116"/>
        <end position="138"/>
    </location>
</feature>